<evidence type="ECO:0000313" key="1">
    <source>
        <dbReference type="EMBL" id="URD66791.1"/>
    </source>
</evidence>
<dbReference type="SUPFAM" id="SSF160631">
    <property type="entry name" value="SMI1/KNR4-like"/>
    <property type="match status" value="1"/>
</dbReference>
<reference evidence="1" key="1">
    <citation type="submission" date="2022-05" db="EMBL/GenBank/DDBJ databases">
        <title>Alysiella filiformis genome sequencing.</title>
        <authorList>
            <person name="Viehboeck T."/>
        </authorList>
    </citation>
    <scope>NUCLEOTIDE SEQUENCE</scope>
    <source>
        <strain evidence="1">DSM 2580</strain>
    </source>
</reference>
<gene>
    <name evidence="1" type="ORF">LNQ82_06040</name>
</gene>
<sequence>MFNFVLQNAVTFENRDTFLRSQTDYFPKNLFIRIHPNEINELQKIIPIPKQLKRFWLEVGEGFIHCSSNGLTLSECSNQILSPLAVKEILLGEHGERPFFEVEDNTLPFFEVNPSSFICMKSDDSDTGVYWMHGGKIADSLTAFFEKLLLTPNDIPWIAP</sequence>
<protein>
    <submittedName>
        <fullName evidence="1">SMI1/KNR4 family protein</fullName>
    </submittedName>
</protein>
<dbReference type="Proteomes" id="UP001056819">
    <property type="component" value="Chromosome"/>
</dbReference>
<dbReference type="InterPro" id="IPR037883">
    <property type="entry name" value="Knr4/Smi1-like_sf"/>
</dbReference>
<dbReference type="RefSeq" id="WP_027022198.1">
    <property type="nucleotide sequence ID" value="NZ_CP097501.1"/>
</dbReference>
<name>A0AAE9HUM3_9NEIS</name>
<evidence type="ECO:0000313" key="2">
    <source>
        <dbReference type="Proteomes" id="UP001056819"/>
    </source>
</evidence>
<organism evidence="1 2">
    <name type="scientific">Conchiformibius steedae DSM 2580</name>
    <dbReference type="NCBI Taxonomy" id="1121352"/>
    <lineage>
        <taxon>Bacteria</taxon>
        <taxon>Pseudomonadati</taxon>
        <taxon>Pseudomonadota</taxon>
        <taxon>Betaproteobacteria</taxon>
        <taxon>Neisseriales</taxon>
        <taxon>Neisseriaceae</taxon>
        <taxon>Conchiformibius</taxon>
    </lineage>
</organism>
<accession>A0AAE9HUM3</accession>
<dbReference type="EMBL" id="CP097501">
    <property type="protein sequence ID" value="URD66791.1"/>
    <property type="molecule type" value="Genomic_DNA"/>
</dbReference>
<proteinExistence type="predicted"/>
<dbReference type="AlphaFoldDB" id="A0AAE9HUM3"/>